<evidence type="ECO:0000256" key="2">
    <source>
        <dbReference type="ARBA" id="ARBA00023235"/>
    </source>
</evidence>
<dbReference type="Pfam" id="PF00160">
    <property type="entry name" value="Pro_isomerase"/>
    <property type="match status" value="1"/>
</dbReference>
<dbReference type="SUPFAM" id="SSF50891">
    <property type="entry name" value="Cyclophilin-like"/>
    <property type="match status" value="1"/>
</dbReference>
<feature type="signal peptide" evidence="3">
    <location>
        <begin position="1"/>
        <end position="19"/>
    </location>
</feature>
<dbReference type="InterPro" id="IPR044665">
    <property type="entry name" value="E_coli_cyclophilin_A-like"/>
</dbReference>
<evidence type="ECO:0000313" key="5">
    <source>
        <dbReference type="EMBL" id="MBB5015808.1"/>
    </source>
</evidence>
<keyword evidence="1 3" id="KW-0697">Rotamase</keyword>
<dbReference type="PROSITE" id="PS50072">
    <property type="entry name" value="CSA_PPIASE_2"/>
    <property type="match status" value="1"/>
</dbReference>
<dbReference type="AlphaFoldDB" id="A0A7W7Y0V2"/>
<comment type="catalytic activity">
    <reaction evidence="3">
        <text>[protein]-peptidylproline (omega=180) = [protein]-peptidylproline (omega=0)</text>
        <dbReference type="Rhea" id="RHEA:16237"/>
        <dbReference type="Rhea" id="RHEA-COMP:10747"/>
        <dbReference type="Rhea" id="RHEA-COMP:10748"/>
        <dbReference type="ChEBI" id="CHEBI:83833"/>
        <dbReference type="ChEBI" id="CHEBI:83834"/>
        <dbReference type="EC" id="5.2.1.8"/>
    </reaction>
</comment>
<gene>
    <name evidence="5" type="ORF">HNQ58_001718</name>
</gene>
<comment type="similarity">
    <text evidence="3">Belongs to the cyclophilin-type PPIase family.</text>
</comment>
<dbReference type="RefSeq" id="WP_183948485.1">
    <property type="nucleotide sequence ID" value="NZ_JACHHX010000011.1"/>
</dbReference>
<feature type="domain" description="PPIase cyclophilin-type" evidence="4">
    <location>
        <begin position="40"/>
        <end position="199"/>
    </location>
</feature>
<sequence>MLERLLVLAALLLPLPLSAQTAPAAAEATPAPGPRVLLTTTLGEITIELYPDRAPRTVENFLQYAREGHYNGTIFHRVIDNLLIQGGAFTPDLRQKPTRAPIPNEANNGLSNLRGTVAAARMPSDPHSATSQFFINVVDNPRLDFSSETSAYTWGYAVFGRVVQGMEVVDRIRAVETGPQEPFPRDVPKTPVVIERVTILAPAGGE</sequence>
<dbReference type="PRINTS" id="PR00153">
    <property type="entry name" value="CSAPPISMRASE"/>
</dbReference>
<dbReference type="GO" id="GO:0003755">
    <property type="term" value="F:peptidyl-prolyl cis-trans isomerase activity"/>
    <property type="evidence" value="ECO:0007669"/>
    <property type="project" value="UniProtKB-UniRule"/>
</dbReference>
<name>A0A7W7Y0V2_9GAMM</name>
<evidence type="ECO:0000259" key="4">
    <source>
        <dbReference type="PROSITE" id="PS50072"/>
    </source>
</evidence>
<comment type="function">
    <text evidence="3">PPIases accelerate the folding of proteins. It catalyzes the cis-trans isomerization of proline imidic peptide bonds in oligopeptides.</text>
</comment>
<dbReference type="PANTHER" id="PTHR43246">
    <property type="entry name" value="PEPTIDYL-PROLYL CIS-TRANS ISOMERASE CYP38, CHLOROPLASTIC"/>
    <property type="match status" value="1"/>
</dbReference>
<comment type="caution">
    <text evidence="5">The sequence shown here is derived from an EMBL/GenBank/DDBJ whole genome shotgun (WGS) entry which is preliminary data.</text>
</comment>
<keyword evidence="3" id="KW-0732">Signal</keyword>
<dbReference type="InterPro" id="IPR002130">
    <property type="entry name" value="Cyclophilin-type_PPIase_dom"/>
</dbReference>
<dbReference type="Proteomes" id="UP000519004">
    <property type="component" value="Unassembled WGS sequence"/>
</dbReference>
<dbReference type="CDD" id="cd01920">
    <property type="entry name" value="cyclophilin_EcCYP_like"/>
    <property type="match status" value="1"/>
</dbReference>
<accession>A0A7W7Y0V2</accession>
<keyword evidence="6" id="KW-1185">Reference proteome</keyword>
<feature type="chain" id="PRO_5031605518" description="Peptidyl-prolyl cis-trans isomerase" evidence="3">
    <location>
        <begin position="20"/>
        <end position="206"/>
    </location>
</feature>
<evidence type="ECO:0000256" key="1">
    <source>
        <dbReference type="ARBA" id="ARBA00023110"/>
    </source>
</evidence>
<protein>
    <recommendedName>
        <fullName evidence="3">Peptidyl-prolyl cis-trans isomerase</fullName>
        <shortName evidence="3">PPIase</shortName>
        <ecNumber evidence="3">5.2.1.8</ecNumber>
    </recommendedName>
</protein>
<proteinExistence type="inferred from homology"/>
<dbReference type="EMBL" id="JACHHX010000011">
    <property type="protein sequence ID" value="MBB5015808.1"/>
    <property type="molecule type" value="Genomic_DNA"/>
</dbReference>
<keyword evidence="2 3" id="KW-0413">Isomerase</keyword>
<organism evidence="5 6">
    <name type="scientific">Rehaibacterium terrae</name>
    <dbReference type="NCBI Taxonomy" id="1341696"/>
    <lineage>
        <taxon>Bacteria</taxon>
        <taxon>Pseudomonadati</taxon>
        <taxon>Pseudomonadota</taxon>
        <taxon>Gammaproteobacteria</taxon>
        <taxon>Lysobacterales</taxon>
        <taxon>Lysobacteraceae</taxon>
        <taxon>Rehaibacterium</taxon>
    </lineage>
</organism>
<evidence type="ECO:0000256" key="3">
    <source>
        <dbReference type="RuleBase" id="RU363019"/>
    </source>
</evidence>
<evidence type="ECO:0000313" key="6">
    <source>
        <dbReference type="Proteomes" id="UP000519004"/>
    </source>
</evidence>
<dbReference type="EC" id="5.2.1.8" evidence="3"/>
<dbReference type="Gene3D" id="2.40.100.10">
    <property type="entry name" value="Cyclophilin-like"/>
    <property type="match status" value="1"/>
</dbReference>
<dbReference type="InterPro" id="IPR029000">
    <property type="entry name" value="Cyclophilin-like_dom_sf"/>
</dbReference>
<reference evidence="5 6" key="1">
    <citation type="submission" date="2020-08" db="EMBL/GenBank/DDBJ databases">
        <title>Genomic Encyclopedia of Type Strains, Phase IV (KMG-IV): sequencing the most valuable type-strain genomes for metagenomic binning, comparative biology and taxonomic classification.</title>
        <authorList>
            <person name="Goeker M."/>
        </authorList>
    </citation>
    <scope>NUCLEOTIDE SEQUENCE [LARGE SCALE GENOMIC DNA]</scope>
    <source>
        <strain evidence="5 6">DSM 25897</strain>
    </source>
</reference>